<dbReference type="Gene3D" id="3.30.70.100">
    <property type="match status" value="1"/>
</dbReference>
<feature type="compositionally biased region" description="Polar residues" evidence="1">
    <location>
        <begin position="35"/>
        <end position="46"/>
    </location>
</feature>
<dbReference type="Pfam" id="PF03992">
    <property type="entry name" value="ABM"/>
    <property type="match status" value="1"/>
</dbReference>
<evidence type="ECO:0000256" key="2">
    <source>
        <dbReference type="SAM" id="SignalP"/>
    </source>
</evidence>
<sequence length="147" mass="15748">MPSLHRFLLGCLTLAAFAIPGHATAQASDAATTARNTPMPTSSATPSRYGLIGTMRTKPGQRDAVVRLLLRDVDDLKAVGCHLYVVGLDHEDPDLIRVTEVWDSKDAHRASLQLPDVRATIAEAMPLLTGEFTQTEFPVAGGLGLTE</sequence>
<dbReference type="SUPFAM" id="SSF54909">
    <property type="entry name" value="Dimeric alpha+beta barrel"/>
    <property type="match status" value="1"/>
</dbReference>
<evidence type="ECO:0000256" key="1">
    <source>
        <dbReference type="SAM" id="MobiDB-lite"/>
    </source>
</evidence>
<dbReference type="InterPro" id="IPR007138">
    <property type="entry name" value="ABM_dom"/>
</dbReference>
<dbReference type="EMBL" id="JBFWIC010000004">
    <property type="protein sequence ID" value="MEZ0473975.1"/>
    <property type="molecule type" value="Genomic_DNA"/>
</dbReference>
<feature type="signal peptide" evidence="2">
    <location>
        <begin position="1"/>
        <end position="27"/>
    </location>
</feature>
<keyword evidence="4" id="KW-0503">Monooxygenase</keyword>
<keyword evidence="5" id="KW-1185">Reference proteome</keyword>
<accession>A0ABV4HRG8</accession>
<dbReference type="EC" id="1.-.-.-" evidence="4"/>
<evidence type="ECO:0000313" key="4">
    <source>
        <dbReference type="EMBL" id="MEZ0473975.1"/>
    </source>
</evidence>
<proteinExistence type="predicted"/>
<evidence type="ECO:0000313" key="5">
    <source>
        <dbReference type="Proteomes" id="UP001566331"/>
    </source>
</evidence>
<dbReference type="PROSITE" id="PS51725">
    <property type="entry name" value="ABM"/>
    <property type="match status" value="1"/>
</dbReference>
<dbReference type="RefSeq" id="WP_370562684.1">
    <property type="nucleotide sequence ID" value="NZ_JBFWIB010000002.1"/>
</dbReference>
<dbReference type="GO" id="GO:0004497">
    <property type="term" value="F:monooxygenase activity"/>
    <property type="evidence" value="ECO:0007669"/>
    <property type="project" value="UniProtKB-KW"/>
</dbReference>
<organism evidence="4 5">
    <name type="scientific">Luteimonas salinilitoris</name>
    <dbReference type="NCBI Taxonomy" id="3237697"/>
    <lineage>
        <taxon>Bacteria</taxon>
        <taxon>Pseudomonadati</taxon>
        <taxon>Pseudomonadota</taxon>
        <taxon>Gammaproteobacteria</taxon>
        <taxon>Lysobacterales</taxon>
        <taxon>Lysobacteraceae</taxon>
        <taxon>Luteimonas</taxon>
    </lineage>
</organism>
<keyword evidence="2" id="KW-0732">Signal</keyword>
<reference evidence="4 5" key="1">
    <citation type="submission" date="2024-07" db="EMBL/GenBank/DDBJ databases">
        <title>Luteimonas salilacus sp. nov., isolated from the shore soil of Salt Lake in Tibet of China.</title>
        <authorList>
            <person name="Zhang X."/>
            <person name="Li A."/>
        </authorList>
    </citation>
    <scope>NUCLEOTIDE SEQUENCE [LARGE SCALE GENOMIC DNA]</scope>
    <source>
        <strain evidence="4 5">B3-2-R+30</strain>
    </source>
</reference>
<feature type="chain" id="PRO_5046122392" evidence="2">
    <location>
        <begin position="28"/>
        <end position="147"/>
    </location>
</feature>
<dbReference type="Proteomes" id="UP001566331">
    <property type="component" value="Unassembled WGS sequence"/>
</dbReference>
<feature type="region of interest" description="Disordered" evidence="1">
    <location>
        <begin position="29"/>
        <end position="49"/>
    </location>
</feature>
<protein>
    <submittedName>
        <fullName evidence="4">Quinol monooxygenase</fullName>
        <ecNumber evidence="4">1.-.-.-</ecNumber>
    </submittedName>
</protein>
<comment type="caution">
    <text evidence="4">The sequence shown here is derived from an EMBL/GenBank/DDBJ whole genome shotgun (WGS) entry which is preliminary data.</text>
</comment>
<dbReference type="InterPro" id="IPR011008">
    <property type="entry name" value="Dimeric_a/b-barrel"/>
</dbReference>
<gene>
    <name evidence="4" type="ORF">AB6713_05000</name>
</gene>
<keyword evidence="4" id="KW-0560">Oxidoreductase</keyword>
<evidence type="ECO:0000259" key="3">
    <source>
        <dbReference type="PROSITE" id="PS51725"/>
    </source>
</evidence>
<feature type="domain" description="ABM" evidence="3">
    <location>
        <begin position="49"/>
        <end position="137"/>
    </location>
</feature>
<name>A0ABV4HRG8_9GAMM</name>